<dbReference type="PROSITE" id="PS50173">
    <property type="entry name" value="UMUC"/>
    <property type="match status" value="1"/>
</dbReference>
<feature type="domain" description="UmuC" evidence="6">
    <location>
        <begin position="4"/>
        <end position="187"/>
    </location>
</feature>
<keyword evidence="5" id="KW-0742">SOS response</keyword>
<dbReference type="Gene3D" id="3.30.70.270">
    <property type="match status" value="1"/>
</dbReference>
<dbReference type="SUPFAM" id="SSF56672">
    <property type="entry name" value="DNA/RNA polymerases"/>
    <property type="match status" value="1"/>
</dbReference>
<dbReference type="Gene3D" id="3.40.1170.60">
    <property type="match status" value="1"/>
</dbReference>
<dbReference type="AlphaFoldDB" id="A0A060R7Q2"/>
<dbReference type="GO" id="GO:0005829">
    <property type="term" value="C:cytosol"/>
    <property type="evidence" value="ECO:0007669"/>
    <property type="project" value="TreeGrafter"/>
</dbReference>
<dbReference type="InterPro" id="IPR043128">
    <property type="entry name" value="Rev_trsase/Diguanyl_cyclase"/>
</dbReference>
<dbReference type="Pfam" id="PF11799">
    <property type="entry name" value="IMS_C"/>
    <property type="match status" value="1"/>
</dbReference>
<dbReference type="eggNOG" id="COG0389">
    <property type="taxonomic scope" value="Bacteria"/>
</dbReference>
<proteinExistence type="inferred from homology"/>
<dbReference type="GO" id="GO:0042276">
    <property type="term" value="P:error-prone translesion synthesis"/>
    <property type="evidence" value="ECO:0007669"/>
    <property type="project" value="TreeGrafter"/>
</dbReference>
<dbReference type="HOGENOM" id="CLU_012348_3_0_10"/>
<reference evidence="7 8" key="1">
    <citation type="journal article" date="2015" name="Genome Announc.">
        <title>Complete Genome Sequence of the Novel Leech Symbiont Mucinivorans hirudinis M3T.</title>
        <authorList>
            <person name="Nelson M.C."/>
            <person name="Bomar L."/>
            <person name="Graf J."/>
        </authorList>
    </citation>
    <scope>NUCLEOTIDE SEQUENCE [LARGE SCALE GENOMIC DNA]</scope>
    <source>
        <strain evidence="8">M3</strain>
    </source>
</reference>
<keyword evidence="4" id="KW-0234">DNA repair</keyword>
<evidence type="ECO:0000313" key="7">
    <source>
        <dbReference type="EMBL" id="CDN31331.1"/>
    </source>
</evidence>
<evidence type="ECO:0000256" key="4">
    <source>
        <dbReference type="ARBA" id="ARBA00023204"/>
    </source>
</evidence>
<dbReference type="KEGG" id="rbc:BN938_1238"/>
<dbReference type="Pfam" id="PF00817">
    <property type="entry name" value="IMS"/>
    <property type="match status" value="1"/>
</dbReference>
<evidence type="ECO:0000256" key="2">
    <source>
        <dbReference type="ARBA" id="ARBA00022763"/>
    </source>
</evidence>
<dbReference type="Proteomes" id="UP000027616">
    <property type="component" value="Chromosome I"/>
</dbReference>
<dbReference type="PATRIC" id="fig|1433126.3.peg.1229"/>
<dbReference type="STRING" id="1433126.BN938_1238"/>
<comment type="similarity">
    <text evidence="1">Belongs to the DNA polymerase type-Y family.</text>
</comment>
<organism evidence="7 8">
    <name type="scientific">Mucinivorans hirudinis</name>
    <dbReference type="NCBI Taxonomy" id="1433126"/>
    <lineage>
        <taxon>Bacteria</taxon>
        <taxon>Pseudomonadati</taxon>
        <taxon>Bacteroidota</taxon>
        <taxon>Bacteroidia</taxon>
        <taxon>Bacteroidales</taxon>
        <taxon>Rikenellaceae</taxon>
        <taxon>Mucinivorans</taxon>
    </lineage>
</organism>
<dbReference type="InterPro" id="IPR001126">
    <property type="entry name" value="UmuC"/>
</dbReference>
<dbReference type="Gene3D" id="1.10.150.20">
    <property type="entry name" value="5' to 3' exonuclease, C-terminal subdomain"/>
    <property type="match status" value="1"/>
</dbReference>
<dbReference type="GO" id="GO:0003684">
    <property type="term" value="F:damaged DNA binding"/>
    <property type="evidence" value="ECO:0007669"/>
    <property type="project" value="InterPro"/>
</dbReference>
<dbReference type="InterPro" id="IPR043502">
    <property type="entry name" value="DNA/RNA_pol_sf"/>
</dbReference>
<evidence type="ECO:0000256" key="3">
    <source>
        <dbReference type="ARBA" id="ARBA00023199"/>
    </source>
</evidence>
<dbReference type="GO" id="GO:0006281">
    <property type="term" value="P:DNA repair"/>
    <property type="evidence" value="ECO:0007669"/>
    <property type="project" value="UniProtKB-KW"/>
</dbReference>
<accession>A0A060R7Q2</accession>
<name>A0A060R7Q2_9BACT</name>
<evidence type="ECO:0000259" key="6">
    <source>
        <dbReference type="PROSITE" id="PS50173"/>
    </source>
</evidence>
<dbReference type="InterPro" id="IPR025188">
    <property type="entry name" value="DUF4113"/>
</dbReference>
<dbReference type="EMBL" id="HG934468">
    <property type="protein sequence ID" value="CDN31331.1"/>
    <property type="molecule type" value="Genomic_DNA"/>
</dbReference>
<protein>
    <submittedName>
        <fullName evidence="7">Error-prone lesion bypass DNA polymerase V (UmuC)</fullName>
    </submittedName>
</protein>
<keyword evidence="8" id="KW-1185">Reference proteome</keyword>
<dbReference type="GO" id="GO:0009432">
    <property type="term" value="P:SOS response"/>
    <property type="evidence" value="ECO:0007669"/>
    <property type="project" value="UniProtKB-KW"/>
</dbReference>
<evidence type="ECO:0000256" key="5">
    <source>
        <dbReference type="ARBA" id="ARBA00023236"/>
    </source>
</evidence>
<dbReference type="GO" id="GO:0003887">
    <property type="term" value="F:DNA-directed DNA polymerase activity"/>
    <property type="evidence" value="ECO:0007669"/>
    <property type="project" value="TreeGrafter"/>
</dbReference>
<gene>
    <name evidence="7" type="ORF">BN938_1238</name>
</gene>
<keyword evidence="2" id="KW-0227">DNA damage</keyword>
<dbReference type="OrthoDB" id="9808813at2"/>
<keyword evidence="3" id="KW-0741">SOS mutagenesis</keyword>
<evidence type="ECO:0000256" key="1">
    <source>
        <dbReference type="ARBA" id="ARBA00010945"/>
    </source>
</evidence>
<dbReference type="InterPro" id="IPR017961">
    <property type="entry name" value="DNA_pol_Y-fam_little_finger"/>
</dbReference>
<dbReference type="PANTHER" id="PTHR11076">
    <property type="entry name" value="DNA REPAIR POLYMERASE UMUC / TRANSFERASE FAMILY MEMBER"/>
    <property type="match status" value="1"/>
</dbReference>
<sequence length="418" mass="47356">MIFYALCDANNFFASCERVFNPSLNGRPVVVLSNNDGCIIARSEEAKRLGIKMGEPLFKARETIERHGVAVFSSNYQLYGDMSHRVMNTLKQFASAEIYSIDEAFLNFEGIPLETMQEYGKQIVRTVKRNTGIPVSLGIAPTKTLAKVASKLCKRYPKLEGCCLMYRPEDITKVLSTFPIGDVWGIGRRYSKMLKSHGVETAEQFRRLTPEWVKAKMSIVGLRTWKELHGEACIEFEHKTPDKQSITVSRSFAKELTEIEPLQEAISTFTAMVAEKLRKQHSVAGQMQVYIFTNYHREGSPQHYEGRLVQFLTPTESTLEMVKAASAALKELFRKGYGYKKAGVILYDIKPNTGIQATMFDEIDRPKHKALMQTIDTINAHHGRSTIKVGSEGEVHQNRNHTSPRYTTEWSDILVVKV</sequence>
<dbReference type="InterPro" id="IPR050116">
    <property type="entry name" value="DNA_polymerase-Y"/>
</dbReference>
<dbReference type="PANTHER" id="PTHR11076:SF34">
    <property type="entry name" value="PROTEIN UMUC"/>
    <property type="match status" value="1"/>
</dbReference>
<evidence type="ECO:0000313" key="8">
    <source>
        <dbReference type="Proteomes" id="UP000027616"/>
    </source>
</evidence>
<dbReference type="CDD" id="cd01700">
    <property type="entry name" value="PolY_Pol_V_umuC"/>
    <property type="match status" value="1"/>
</dbReference>
<dbReference type="Pfam" id="PF13438">
    <property type="entry name" value="DUF4113"/>
    <property type="match status" value="1"/>
</dbReference>